<name>A0A1L7CX79_9CORY</name>
<accession>A0A1L7CX79</accession>
<dbReference type="STRING" id="1437874.CSPHI_04855"/>
<evidence type="ECO:0000313" key="2">
    <source>
        <dbReference type="Proteomes" id="UP000185469"/>
    </source>
</evidence>
<dbReference type="Proteomes" id="UP000185469">
    <property type="component" value="Chromosome"/>
</dbReference>
<keyword evidence="2" id="KW-1185">Reference proteome</keyword>
<dbReference type="KEGG" id="csph:CSPHI_04855"/>
<evidence type="ECO:0000313" key="1">
    <source>
        <dbReference type="EMBL" id="APT90479.1"/>
    </source>
</evidence>
<reference evidence="1 2" key="1">
    <citation type="submission" date="2014-08" db="EMBL/GenBank/DDBJ databases">
        <title>Complete genome sequence of Corynebacterium sphenisci CECT 5990(T) (=DSM 44792(T)), isolated from healthy wild penguins.</title>
        <authorList>
            <person name="Ruckert C."/>
            <person name="Albersmeier A."/>
            <person name="Winkler A."/>
            <person name="Kalinowski J."/>
        </authorList>
    </citation>
    <scope>NUCLEOTIDE SEQUENCE [LARGE SCALE GENOMIC DNA]</scope>
    <source>
        <strain evidence="1 2">DSM 44792</strain>
    </source>
</reference>
<sequence>MGHHQPHRPPRKLAHGHGLILDAVILRIRQPHRVRLQQAVDLPHLQPQLLDLFLAEDGLQVHGDRVGLGVGMPDELDAHAAADGAVLGGGILVAGVALHRGASFRDGG</sequence>
<gene>
    <name evidence="1" type="ORF">CSPHI_04855</name>
</gene>
<dbReference type="AlphaFoldDB" id="A0A1L7CX79"/>
<proteinExistence type="predicted"/>
<organism evidence="1 2">
    <name type="scientific">Corynebacterium sphenisci DSM 44792</name>
    <dbReference type="NCBI Taxonomy" id="1437874"/>
    <lineage>
        <taxon>Bacteria</taxon>
        <taxon>Bacillati</taxon>
        <taxon>Actinomycetota</taxon>
        <taxon>Actinomycetes</taxon>
        <taxon>Mycobacteriales</taxon>
        <taxon>Corynebacteriaceae</taxon>
        <taxon>Corynebacterium</taxon>
    </lineage>
</organism>
<protein>
    <submittedName>
        <fullName evidence="1">Uncharacterized protein</fullName>
    </submittedName>
</protein>
<dbReference type="EMBL" id="CP009248">
    <property type="protein sequence ID" value="APT90479.1"/>
    <property type="molecule type" value="Genomic_DNA"/>
</dbReference>